<dbReference type="GO" id="GO:0016020">
    <property type="term" value="C:membrane"/>
    <property type="evidence" value="ECO:0007669"/>
    <property type="project" value="TreeGrafter"/>
</dbReference>
<keyword evidence="1 3" id="KW-0378">Hydrolase</keyword>
<evidence type="ECO:0000259" key="2">
    <source>
        <dbReference type="Pfam" id="PF12697"/>
    </source>
</evidence>
<dbReference type="Gene3D" id="3.40.50.1820">
    <property type="entry name" value="alpha/beta hydrolase"/>
    <property type="match status" value="1"/>
</dbReference>
<evidence type="ECO:0000256" key="1">
    <source>
        <dbReference type="ARBA" id="ARBA00022801"/>
    </source>
</evidence>
<dbReference type="SUPFAM" id="SSF53474">
    <property type="entry name" value="alpha/beta-Hydrolases"/>
    <property type="match status" value="1"/>
</dbReference>
<evidence type="ECO:0000313" key="4">
    <source>
        <dbReference type="Proteomes" id="UP000473699"/>
    </source>
</evidence>
<reference evidence="3 4" key="1">
    <citation type="submission" date="2019-08" db="EMBL/GenBank/DDBJ databases">
        <title>In-depth cultivation of the pig gut microbiome towards novel bacterial diversity and tailored functional studies.</title>
        <authorList>
            <person name="Wylensek D."/>
            <person name="Hitch T.C.A."/>
            <person name="Clavel T."/>
        </authorList>
    </citation>
    <scope>NUCLEOTIDE SEQUENCE [LARGE SCALE GENOMIC DNA]</scope>
    <source>
        <strain evidence="3 4">SM-530-WT-4B</strain>
    </source>
</reference>
<dbReference type="InterPro" id="IPR000073">
    <property type="entry name" value="AB_hydrolase_1"/>
</dbReference>
<dbReference type="GO" id="GO:0016787">
    <property type="term" value="F:hydrolase activity"/>
    <property type="evidence" value="ECO:0007669"/>
    <property type="project" value="UniProtKB-KW"/>
</dbReference>
<dbReference type="PANTHER" id="PTHR43798:SF31">
    <property type="entry name" value="AB HYDROLASE SUPERFAMILY PROTEIN YCLE"/>
    <property type="match status" value="1"/>
</dbReference>
<proteinExistence type="predicted"/>
<dbReference type="Pfam" id="PF12697">
    <property type="entry name" value="Abhydrolase_6"/>
    <property type="match status" value="1"/>
</dbReference>
<dbReference type="InterPro" id="IPR029058">
    <property type="entry name" value="AB_hydrolase_fold"/>
</dbReference>
<comment type="caution">
    <text evidence="3">The sequence shown here is derived from an EMBL/GenBank/DDBJ whole genome shotgun (WGS) entry which is preliminary data.</text>
</comment>
<dbReference type="EMBL" id="VUNH01000008">
    <property type="protein sequence ID" value="MST56032.1"/>
    <property type="molecule type" value="Genomic_DNA"/>
</dbReference>
<sequence length="240" mass="25807">MAPSVSLLLLPGLAGGADCWGQPFLADLRRAGANPLLYAPPRDYSFDRAVAAAAAQIERRGAPCAVLGWSMGAEVALRLALERPELVGALVLCAACADQPAQARRGAALRQLLEAPWPRWHELLMQAIMPQSLRARPAAARNFMRLTAARRTPDDALLWNAQREALKAAPPLGPALPRIKQPALVCAGEHDLLFPPEEVEKLAAALPNARFRLFPAGHAVMYDRPEELAQTIAAFLAAVV</sequence>
<keyword evidence="4" id="KW-1185">Reference proteome</keyword>
<dbReference type="PRINTS" id="PR00111">
    <property type="entry name" value="ABHYDROLASE"/>
</dbReference>
<feature type="domain" description="AB hydrolase-1" evidence="2">
    <location>
        <begin position="7"/>
        <end position="230"/>
    </location>
</feature>
<accession>A0A6L5YEK4</accession>
<name>A0A6L5YEK4_9BACT</name>
<dbReference type="PANTHER" id="PTHR43798">
    <property type="entry name" value="MONOACYLGLYCEROL LIPASE"/>
    <property type="match status" value="1"/>
</dbReference>
<dbReference type="InterPro" id="IPR050266">
    <property type="entry name" value="AB_hydrolase_sf"/>
</dbReference>
<organism evidence="3 4">
    <name type="scientific">Pyramidobacter porci</name>
    <dbReference type="NCBI Taxonomy" id="2605789"/>
    <lineage>
        <taxon>Bacteria</taxon>
        <taxon>Thermotogati</taxon>
        <taxon>Synergistota</taxon>
        <taxon>Synergistia</taxon>
        <taxon>Synergistales</taxon>
        <taxon>Dethiosulfovibrionaceae</taxon>
        <taxon>Pyramidobacter</taxon>
    </lineage>
</organism>
<evidence type="ECO:0000313" key="3">
    <source>
        <dbReference type="EMBL" id="MST56032.1"/>
    </source>
</evidence>
<dbReference type="AlphaFoldDB" id="A0A6L5YEK4"/>
<dbReference type="Proteomes" id="UP000473699">
    <property type="component" value="Unassembled WGS sequence"/>
</dbReference>
<protein>
    <submittedName>
        <fullName evidence="3">Alpha/beta fold hydrolase</fullName>
    </submittedName>
</protein>
<gene>
    <name evidence="3" type="ORF">FYJ74_08315</name>
</gene>
<dbReference type="RefSeq" id="WP_154529117.1">
    <property type="nucleotide sequence ID" value="NZ_VUNH01000008.1"/>
</dbReference>